<evidence type="ECO:0000313" key="3">
    <source>
        <dbReference type="EMBL" id="GHC78085.1"/>
    </source>
</evidence>
<dbReference type="Pfam" id="PF00931">
    <property type="entry name" value="NB-ARC"/>
    <property type="match status" value="1"/>
</dbReference>
<dbReference type="InterPro" id="IPR002182">
    <property type="entry name" value="NB-ARC"/>
</dbReference>
<name>A0A918WSB8_9ACTN</name>
<evidence type="ECO:0000259" key="2">
    <source>
        <dbReference type="Pfam" id="PF25000"/>
    </source>
</evidence>
<organism evidence="3 4">
    <name type="scientific">Streptomyces finlayi</name>
    <dbReference type="NCBI Taxonomy" id="67296"/>
    <lineage>
        <taxon>Bacteria</taxon>
        <taxon>Bacillati</taxon>
        <taxon>Actinomycetota</taxon>
        <taxon>Actinomycetes</taxon>
        <taxon>Kitasatosporales</taxon>
        <taxon>Streptomycetaceae</taxon>
        <taxon>Streptomyces</taxon>
    </lineage>
</organism>
<dbReference type="InterPro" id="IPR056681">
    <property type="entry name" value="DUF7779"/>
</dbReference>
<comment type="caution">
    <text evidence="3">The sequence shown here is derived from an EMBL/GenBank/DDBJ whole genome shotgun (WGS) entry which is preliminary data.</text>
</comment>
<accession>A0A918WSB8</accession>
<dbReference type="AlphaFoldDB" id="A0A918WSB8"/>
<dbReference type="RefSeq" id="WP_189820822.1">
    <property type="nucleotide sequence ID" value="NZ_BMVC01000001.1"/>
</dbReference>
<gene>
    <name evidence="3" type="ORF">GCM10010334_03010</name>
</gene>
<dbReference type="Pfam" id="PF13374">
    <property type="entry name" value="TPR_10"/>
    <property type="match status" value="1"/>
</dbReference>
<dbReference type="PANTHER" id="PTHR46082">
    <property type="entry name" value="ATP/GTP-BINDING PROTEIN-RELATED"/>
    <property type="match status" value="1"/>
</dbReference>
<protein>
    <submittedName>
        <fullName evidence="3">Tetratricopeptide repeat protein</fullName>
    </submittedName>
</protein>
<dbReference type="Proteomes" id="UP000638353">
    <property type="component" value="Unassembled WGS sequence"/>
</dbReference>
<dbReference type="NCBIfam" id="NF040586">
    <property type="entry name" value="FxSxx_TPR"/>
    <property type="match status" value="1"/>
</dbReference>
<sequence>MIPSPAQSFQDRREAAQLRAVFAAGDTAVLGQVLTGMGGVGKTQLAADYARTAWGDDALDLLCWITASSRSAVLAAYAQAAVDLCLADPTDPERAARAFLAWLTPKASRAPCRWLIVLDDLADPDDLNGLWPPFSSYGRTLVTTRRRDAALTGGSRRRIDVGLFSPAEAVTCLRTSLATHDRHEPETDLAALAQDLGHLPLALSQAAAYLVDSGEEASAYRELLADRTTALADTAPDRLPDEQAIPLAAAWSLSVERANTLRPVGLARPVLQLAALLDPNGIPQSVLTSAPVLDHLTRRRRTEPAVTEREVVTALRALHRLSLVDHNPGTPDQAVRVHQLIQRATRDGLRPRRRNELVLAAADALRAAWPAVGRGVTAAAVLRANAEALSRNGERALLRGTVHPVLFLTGESLGDTGHAKAATEYFDRLAVTARRHLGGGHPDSLAARRQAASWRAETGEFSGAVAALTLLLEDMLRNLGPDHHLTLVTRNGLAKWRGADNDPAGAATAFRSLVEDMRRVLGPDHPDTLQARNDLAWWQGQCGDLSGAISAYESLQADQTRVLGLYHPDTLLSGGNLAWCRGAAGDHAGALADLGPLLERTNQALGHDHRTSLATAHTRAFELGAAGDPAGGVAALEPVVERMLHALDRHHPDTFYARANLAMLRTEAGGAAGAVAALTPVLEEAVRALGPEHPVTEYVRDHLAGCADAAREADDGRTSRVD</sequence>
<dbReference type="Gene3D" id="3.40.50.300">
    <property type="entry name" value="P-loop containing nucleotide triphosphate hydrolases"/>
    <property type="match status" value="1"/>
</dbReference>
<proteinExistence type="predicted"/>
<reference evidence="3" key="1">
    <citation type="journal article" date="2014" name="Int. J. Syst. Evol. Microbiol.">
        <title>Complete genome sequence of Corynebacterium casei LMG S-19264T (=DSM 44701T), isolated from a smear-ripened cheese.</title>
        <authorList>
            <consortium name="US DOE Joint Genome Institute (JGI-PGF)"/>
            <person name="Walter F."/>
            <person name="Albersmeier A."/>
            <person name="Kalinowski J."/>
            <person name="Ruckert C."/>
        </authorList>
    </citation>
    <scope>NUCLEOTIDE SEQUENCE</scope>
    <source>
        <strain evidence="3">JCM 4637</strain>
    </source>
</reference>
<dbReference type="InterPro" id="IPR027417">
    <property type="entry name" value="P-loop_NTPase"/>
</dbReference>
<dbReference type="EMBL" id="BMVC01000001">
    <property type="protein sequence ID" value="GHC78085.1"/>
    <property type="molecule type" value="Genomic_DNA"/>
</dbReference>
<dbReference type="SUPFAM" id="SSF48452">
    <property type="entry name" value="TPR-like"/>
    <property type="match status" value="2"/>
</dbReference>
<dbReference type="InterPro" id="IPR053137">
    <property type="entry name" value="NLR-like"/>
</dbReference>
<evidence type="ECO:0000313" key="4">
    <source>
        <dbReference type="Proteomes" id="UP000638353"/>
    </source>
</evidence>
<evidence type="ECO:0000259" key="1">
    <source>
        <dbReference type="Pfam" id="PF00931"/>
    </source>
</evidence>
<dbReference type="GO" id="GO:0043531">
    <property type="term" value="F:ADP binding"/>
    <property type="evidence" value="ECO:0007669"/>
    <property type="project" value="InterPro"/>
</dbReference>
<reference evidence="3" key="2">
    <citation type="submission" date="2020-09" db="EMBL/GenBank/DDBJ databases">
        <authorList>
            <person name="Sun Q."/>
            <person name="Ohkuma M."/>
        </authorList>
    </citation>
    <scope>NUCLEOTIDE SEQUENCE</scope>
    <source>
        <strain evidence="3">JCM 4637</strain>
    </source>
</reference>
<dbReference type="Gene3D" id="1.25.40.10">
    <property type="entry name" value="Tetratricopeptide repeat domain"/>
    <property type="match status" value="2"/>
</dbReference>
<dbReference type="InterPro" id="IPR011990">
    <property type="entry name" value="TPR-like_helical_dom_sf"/>
</dbReference>
<feature type="domain" description="NB-ARC" evidence="1">
    <location>
        <begin position="34"/>
        <end position="173"/>
    </location>
</feature>
<feature type="domain" description="DUF7779" evidence="2">
    <location>
        <begin position="267"/>
        <end position="353"/>
    </location>
</feature>
<dbReference type="Pfam" id="PF25000">
    <property type="entry name" value="DUF7779"/>
    <property type="match status" value="1"/>
</dbReference>
<dbReference type="SUPFAM" id="SSF52540">
    <property type="entry name" value="P-loop containing nucleoside triphosphate hydrolases"/>
    <property type="match status" value="1"/>
</dbReference>
<dbReference type="PANTHER" id="PTHR46082:SF6">
    <property type="entry name" value="AAA+ ATPASE DOMAIN-CONTAINING PROTEIN-RELATED"/>
    <property type="match status" value="1"/>
</dbReference>